<feature type="chain" id="PRO_5040927249" evidence="1">
    <location>
        <begin position="33"/>
        <end position="473"/>
    </location>
</feature>
<sequence length="473" mass="50754">MTGRSKMNKFSTLILGAAVVTTTTVLGNTVNADETTSAPKTTQLQPVQGISVFTKGELSGSGSIVDNSGMTIDQKGKTRGIIELKYVVKDALSINLGDHTYTYFKLPDEFYNLTNGTDITKYITGTYEFQTLLGHDSKTYSPEDIQMVGNNLIRVDNGAHSALISQTATSTIDINLGEAVSDSNIRIPDTKTAYTFHATTTKDEAFINWDLVGKSDATYTLNGVSSIDPGNGQQVVKPNVNDVYDTDSSVSGTGTPGATVIVYNTSGTKIGSGVVQSNGSYTATISNDYLPLTLNEELHVTQSVNGEESAATVINVKHTGDNKNVNAIFKTGYWSDNQSFLAIEGKFNDSEFDFSKKSNTNYTLMLKDQSGVTRYQAPATTTDFNSPETYDGYQALIESSALGSPSILPNGSYSIVVQAANSKGTVEKPLMASGSGLQYSVHHAWNELETKSIYGRNITFTISPQGETLLNIG</sequence>
<dbReference type="EMBL" id="JAOWLY010000017">
    <property type="protein sequence ID" value="MDG4984970.1"/>
    <property type="molecule type" value="Genomic_DNA"/>
</dbReference>
<protein>
    <submittedName>
        <fullName evidence="3">Ig-like domain-containing protein</fullName>
    </submittedName>
</protein>
<accession>A0A9X4NIZ6</accession>
<comment type="caution">
    <text evidence="3">The sequence shown here is derived from an EMBL/GenBank/DDBJ whole genome shotgun (WGS) entry which is preliminary data.</text>
</comment>
<evidence type="ECO:0000259" key="2">
    <source>
        <dbReference type="Pfam" id="PF17936"/>
    </source>
</evidence>
<reference evidence="3" key="1">
    <citation type="submission" date="2022-10" db="EMBL/GenBank/DDBJ databases">
        <authorList>
            <person name="Turner M.S."/>
            <person name="Huang W."/>
        </authorList>
    </citation>
    <scope>NUCLEOTIDE SEQUENCE</scope>
    <source>
        <strain evidence="3">3</strain>
    </source>
</reference>
<name>A0A9X4NIZ6_9LACT</name>
<dbReference type="Proteomes" id="UP001152614">
    <property type="component" value="Unassembled WGS sequence"/>
</dbReference>
<evidence type="ECO:0000256" key="1">
    <source>
        <dbReference type="SAM" id="SignalP"/>
    </source>
</evidence>
<dbReference type="Pfam" id="PF17936">
    <property type="entry name" value="Big_6"/>
    <property type="match status" value="1"/>
</dbReference>
<dbReference type="Gene3D" id="2.60.40.10">
    <property type="entry name" value="Immunoglobulins"/>
    <property type="match status" value="1"/>
</dbReference>
<evidence type="ECO:0000313" key="4">
    <source>
        <dbReference type="Proteomes" id="UP001152614"/>
    </source>
</evidence>
<keyword evidence="1" id="KW-0732">Signal</keyword>
<dbReference type="InterPro" id="IPR041498">
    <property type="entry name" value="Big_6"/>
</dbReference>
<evidence type="ECO:0000313" key="3">
    <source>
        <dbReference type="EMBL" id="MDG4984970.1"/>
    </source>
</evidence>
<gene>
    <name evidence="3" type="ORF">OGZ51_12525</name>
</gene>
<dbReference type="InterPro" id="IPR013783">
    <property type="entry name" value="Ig-like_fold"/>
</dbReference>
<feature type="domain" description="Bacterial Ig" evidence="2">
    <location>
        <begin position="237"/>
        <end position="317"/>
    </location>
</feature>
<organism evidence="3 4">
    <name type="scientific">Lactococcus lactis</name>
    <dbReference type="NCBI Taxonomy" id="1358"/>
    <lineage>
        <taxon>Bacteria</taxon>
        <taxon>Bacillati</taxon>
        <taxon>Bacillota</taxon>
        <taxon>Bacilli</taxon>
        <taxon>Lactobacillales</taxon>
        <taxon>Streptococcaceae</taxon>
        <taxon>Lactococcus</taxon>
    </lineage>
</organism>
<dbReference type="RefSeq" id="WP_278229383.1">
    <property type="nucleotide sequence ID" value="NZ_JAOWLY010000017.1"/>
</dbReference>
<proteinExistence type="predicted"/>
<dbReference type="AlphaFoldDB" id="A0A9X4NIZ6"/>
<reference evidence="3" key="2">
    <citation type="journal article" date="2023" name="Food Microbiol.">
        <title>Evaluation of the fermentation potential of lactic acid bacteria isolated from herbs, fruits and vegetables as starter cultures in nut-based milk alternatives.</title>
        <authorList>
            <person name="Huang W."/>
            <person name="Dong A."/>
            <person name="Pham H.T."/>
            <person name="Zhou C."/>
            <person name="Huo Z."/>
            <person name="Watjen A.P."/>
            <person name="Prakash S."/>
            <person name="Bang-Berthelsen C.H."/>
            <person name="Turner M.S."/>
        </authorList>
    </citation>
    <scope>NUCLEOTIDE SEQUENCE</scope>
    <source>
        <strain evidence="3">3</strain>
    </source>
</reference>
<feature type="signal peptide" evidence="1">
    <location>
        <begin position="1"/>
        <end position="32"/>
    </location>
</feature>